<evidence type="ECO:0000256" key="1">
    <source>
        <dbReference type="SAM" id="Coils"/>
    </source>
</evidence>
<dbReference type="SUPFAM" id="SSF143503">
    <property type="entry name" value="PUG domain-like"/>
    <property type="match status" value="1"/>
</dbReference>
<feature type="coiled-coil region" evidence="1">
    <location>
        <begin position="141"/>
        <end position="173"/>
    </location>
</feature>
<dbReference type="Gene3D" id="1.20.58.2190">
    <property type="match status" value="1"/>
</dbReference>
<dbReference type="EMBL" id="JAZGQO010000011">
    <property type="protein sequence ID" value="KAK6172310.1"/>
    <property type="molecule type" value="Genomic_DNA"/>
</dbReference>
<proteinExistence type="predicted"/>
<dbReference type="AlphaFoldDB" id="A0AAN8JC79"/>
<dbReference type="CDD" id="cd09212">
    <property type="entry name" value="PUB"/>
    <property type="match status" value="1"/>
</dbReference>
<dbReference type="Pfam" id="PF09409">
    <property type="entry name" value="PUB"/>
    <property type="match status" value="1"/>
</dbReference>
<comment type="caution">
    <text evidence="3">The sequence shown here is derived from an EMBL/GenBank/DDBJ whole genome shotgun (WGS) entry which is preliminary data.</text>
</comment>
<reference evidence="3 4" key="1">
    <citation type="submission" date="2024-01" db="EMBL/GenBank/DDBJ databases">
        <title>The genome of the rayed Mediterranean limpet Patella caerulea (Linnaeus, 1758).</title>
        <authorList>
            <person name="Anh-Thu Weber A."/>
            <person name="Halstead-Nussloch G."/>
        </authorList>
    </citation>
    <scope>NUCLEOTIDE SEQUENCE [LARGE SCALE GENOMIC DNA]</scope>
    <source>
        <strain evidence="3">AATW-2023a</strain>
        <tissue evidence="3">Whole specimen</tissue>
    </source>
</reference>
<dbReference type="InterPro" id="IPR036339">
    <property type="entry name" value="PUB-like_dom_sf"/>
</dbReference>
<gene>
    <name evidence="3" type="ORF">SNE40_015996</name>
</gene>
<protein>
    <recommendedName>
        <fullName evidence="2">PUB domain-containing protein</fullName>
    </recommendedName>
</protein>
<dbReference type="Proteomes" id="UP001347796">
    <property type="component" value="Unassembled WGS sequence"/>
</dbReference>
<evidence type="ECO:0000313" key="4">
    <source>
        <dbReference type="Proteomes" id="UP001347796"/>
    </source>
</evidence>
<accession>A0AAN8JC79</accession>
<sequence>MASPNIVPDTESIGACLLLLQSECPSQTDFKAAIDMVIKICRNIQANPQEEKYKNIKKDSKSLSKKIWQFSGGQELMLAIGWVEVDENIMYIEEKDLPSIIKLLEDKLKENGFDSTSVQSSTNVQVSNGWTTEEMRKKEKLLEIEKEKRLASIKRKREEEKRVKAQIEADRSNINVRELKASKAVEKKGGSNIKRFADIGVDVNGQEVIIKTF</sequence>
<dbReference type="SMART" id="SM00580">
    <property type="entry name" value="PUG"/>
    <property type="match status" value="1"/>
</dbReference>
<keyword evidence="4" id="KW-1185">Reference proteome</keyword>
<evidence type="ECO:0000259" key="2">
    <source>
        <dbReference type="Pfam" id="PF09409"/>
    </source>
</evidence>
<dbReference type="GO" id="GO:0005737">
    <property type="term" value="C:cytoplasm"/>
    <property type="evidence" value="ECO:0007669"/>
    <property type="project" value="TreeGrafter"/>
</dbReference>
<dbReference type="PANTHER" id="PTHR23153:SF38">
    <property type="entry name" value="UBX DOMAIN-CONTAINING PROTEIN 6"/>
    <property type="match status" value="1"/>
</dbReference>
<dbReference type="PANTHER" id="PTHR23153">
    <property type="entry name" value="UBX-RELATED"/>
    <property type="match status" value="1"/>
</dbReference>
<evidence type="ECO:0000313" key="3">
    <source>
        <dbReference type="EMBL" id="KAK6172310.1"/>
    </source>
</evidence>
<dbReference type="InterPro" id="IPR018997">
    <property type="entry name" value="PUB_domain"/>
</dbReference>
<name>A0AAN8JC79_PATCE</name>
<keyword evidence="1" id="KW-0175">Coiled coil</keyword>
<feature type="domain" description="PUB" evidence="2">
    <location>
        <begin position="29"/>
        <end position="103"/>
    </location>
</feature>
<organism evidence="3 4">
    <name type="scientific">Patella caerulea</name>
    <name type="common">Rayed Mediterranean limpet</name>
    <dbReference type="NCBI Taxonomy" id="87958"/>
    <lineage>
        <taxon>Eukaryota</taxon>
        <taxon>Metazoa</taxon>
        <taxon>Spiralia</taxon>
        <taxon>Lophotrochozoa</taxon>
        <taxon>Mollusca</taxon>
        <taxon>Gastropoda</taxon>
        <taxon>Patellogastropoda</taxon>
        <taxon>Patelloidea</taxon>
        <taxon>Patellidae</taxon>
        <taxon>Patella</taxon>
    </lineage>
</organism>